<evidence type="ECO:0000256" key="6">
    <source>
        <dbReference type="ARBA" id="ARBA00048527"/>
    </source>
</evidence>
<dbReference type="GO" id="GO:0003985">
    <property type="term" value="F:acetyl-CoA C-acetyltransferase activity"/>
    <property type="evidence" value="ECO:0007669"/>
    <property type="project" value="UniProtKB-EC"/>
</dbReference>
<dbReference type="GO" id="GO:0033812">
    <property type="term" value="F:3-oxoadipyl-CoA thiolase activity"/>
    <property type="evidence" value="ECO:0007669"/>
    <property type="project" value="UniProtKB-EC"/>
</dbReference>
<accession>A0A6J4KTH4</accession>
<feature type="active site" description="Proton acceptor" evidence="7">
    <location>
        <position position="358"/>
    </location>
</feature>
<comment type="pathway">
    <text evidence="1">Lipid metabolism.</text>
</comment>
<dbReference type="GO" id="GO:0019619">
    <property type="term" value="P:3,4-dihydroxybenzoate catabolic process"/>
    <property type="evidence" value="ECO:0007669"/>
    <property type="project" value="InterPro"/>
</dbReference>
<dbReference type="Gene3D" id="3.40.47.10">
    <property type="match status" value="1"/>
</dbReference>
<dbReference type="EC" id="2.3.1.16" evidence="11"/>
<evidence type="ECO:0000259" key="10">
    <source>
        <dbReference type="Pfam" id="PF02803"/>
    </source>
</evidence>
<keyword evidence="4 8" id="KW-0808">Transferase</keyword>
<keyword evidence="5 8" id="KW-0012">Acyltransferase</keyword>
<dbReference type="InterPro" id="IPR020613">
    <property type="entry name" value="Thiolase_CS"/>
</dbReference>
<comment type="catalytic activity">
    <reaction evidence="6">
        <text>succinyl-CoA + acetyl-CoA = 3-oxoadipyl-CoA + CoA</text>
        <dbReference type="Rhea" id="RHEA:19481"/>
        <dbReference type="ChEBI" id="CHEBI:57287"/>
        <dbReference type="ChEBI" id="CHEBI:57288"/>
        <dbReference type="ChEBI" id="CHEBI:57292"/>
        <dbReference type="ChEBI" id="CHEBI:57348"/>
        <dbReference type="EC" id="2.3.1.174"/>
    </reaction>
</comment>
<feature type="active site" description="Acyl-thioester intermediate" evidence="7">
    <location>
        <position position="90"/>
    </location>
</feature>
<evidence type="ECO:0000259" key="9">
    <source>
        <dbReference type="Pfam" id="PF00108"/>
    </source>
</evidence>
<evidence type="ECO:0000256" key="3">
    <source>
        <dbReference type="ARBA" id="ARBA00010982"/>
    </source>
</evidence>
<evidence type="ECO:0000256" key="8">
    <source>
        <dbReference type="RuleBase" id="RU003557"/>
    </source>
</evidence>
<dbReference type="InterPro" id="IPR020617">
    <property type="entry name" value="Thiolase_C"/>
</dbReference>
<evidence type="ECO:0000256" key="7">
    <source>
        <dbReference type="PIRSR" id="PIRSR000429-1"/>
    </source>
</evidence>
<evidence type="ECO:0000313" key="11">
    <source>
        <dbReference type="EMBL" id="CAA9314933.1"/>
    </source>
</evidence>
<dbReference type="InterPro" id="IPR020615">
    <property type="entry name" value="Thiolase_acyl_enz_int_AS"/>
</dbReference>
<dbReference type="PROSITE" id="PS00099">
    <property type="entry name" value="THIOLASE_3"/>
    <property type="match status" value="1"/>
</dbReference>
<evidence type="ECO:0000256" key="4">
    <source>
        <dbReference type="ARBA" id="ARBA00022679"/>
    </source>
</evidence>
<gene>
    <name evidence="11" type="ORF">AVDCRST_MAG11-1720</name>
</gene>
<organism evidence="11">
    <name type="scientific">uncultured Gemmatimonadaceae bacterium</name>
    <dbReference type="NCBI Taxonomy" id="246130"/>
    <lineage>
        <taxon>Bacteria</taxon>
        <taxon>Pseudomonadati</taxon>
        <taxon>Gemmatimonadota</taxon>
        <taxon>Gemmatimonadia</taxon>
        <taxon>Gemmatimonadales</taxon>
        <taxon>Gemmatimonadaceae</taxon>
        <taxon>environmental samples</taxon>
    </lineage>
</organism>
<dbReference type="EMBL" id="CADCTU010000393">
    <property type="protein sequence ID" value="CAA9314933.1"/>
    <property type="molecule type" value="Genomic_DNA"/>
</dbReference>
<dbReference type="PROSITE" id="PS00737">
    <property type="entry name" value="THIOLASE_2"/>
    <property type="match status" value="1"/>
</dbReference>
<dbReference type="PANTHER" id="PTHR43853">
    <property type="entry name" value="3-KETOACYL-COA THIOLASE, PEROXISOMAL"/>
    <property type="match status" value="1"/>
</dbReference>
<sequence>MTEAFIVDGVRTPIGSFGGSLSEVRADDMAAHVIRRLLDRHPTLDPARIADVILGCANQAGEDNRNVARMAALLAELPTSVPGETVNRLCASGMSAVAQAARAIRVGEGDVYVAGGVESMTRAPYVMSKPGKAYGRDAQLFDTSIGWRFVNPKLEARYGVDAMGETAENVAEDYGVSRAEQDAFACRTQERAASARARGRFAAEIAPVAVAGAKRGETVAFEQDEFIRPGTTIDSLARLKPAFRAGGTVTAGNSSGINDGACALLVASEGAVRELGLTPLARVVTSAAAGVEPRTMGMGPVPATRKALAQAGLSLDQMDVIELNEAFAAQGIACLRQLGVAPDDARVNPNGGAIALGHPLGMSGARLLLTAARELEQTGGRYALATMCVGVGQGMAAVIERV</sequence>
<dbReference type="AlphaFoldDB" id="A0A6J4KTH4"/>
<dbReference type="GO" id="GO:0006635">
    <property type="term" value="P:fatty acid beta-oxidation"/>
    <property type="evidence" value="ECO:0007669"/>
    <property type="project" value="TreeGrafter"/>
</dbReference>
<dbReference type="GO" id="GO:0010124">
    <property type="term" value="P:phenylacetate catabolic process"/>
    <property type="evidence" value="ECO:0007669"/>
    <property type="project" value="TreeGrafter"/>
</dbReference>
<dbReference type="SUPFAM" id="SSF53901">
    <property type="entry name" value="Thiolase-like"/>
    <property type="match status" value="2"/>
</dbReference>
<feature type="active site" description="Proton acceptor" evidence="7">
    <location>
        <position position="388"/>
    </location>
</feature>
<comment type="pathway">
    <text evidence="2">Aromatic compound metabolism.</text>
</comment>
<protein>
    <submittedName>
        <fullName evidence="11">3-ketoacyl-CoA thiolase @ Acetyl-CoA acetyltransferase</fullName>
        <ecNumber evidence="11">2.3.1.16</ecNumber>
        <ecNumber evidence="11">2.3.1.9</ecNumber>
    </submittedName>
</protein>
<dbReference type="PANTHER" id="PTHR43853:SF2">
    <property type="entry name" value="3-OXOADIPYL-COA_3-OXO-5,6-DEHYDROSUBERYL-COA THIOLASE"/>
    <property type="match status" value="1"/>
</dbReference>
<dbReference type="PIRSF" id="PIRSF000429">
    <property type="entry name" value="Ac-CoA_Ac_transf"/>
    <property type="match status" value="1"/>
</dbReference>
<dbReference type="CDD" id="cd00751">
    <property type="entry name" value="thiolase"/>
    <property type="match status" value="1"/>
</dbReference>
<dbReference type="NCBIfam" id="TIGR02430">
    <property type="entry name" value="pcaF"/>
    <property type="match status" value="1"/>
</dbReference>
<dbReference type="NCBIfam" id="NF006551">
    <property type="entry name" value="PRK09050.1"/>
    <property type="match status" value="1"/>
</dbReference>
<feature type="domain" description="Thiolase N-terminal" evidence="9">
    <location>
        <begin position="5"/>
        <end position="269"/>
    </location>
</feature>
<evidence type="ECO:0000256" key="5">
    <source>
        <dbReference type="ARBA" id="ARBA00023315"/>
    </source>
</evidence>
<evidence type="ECO:0000256" key="1">
    <source>
        <dbReference type="ARBA" id="ARBA00005189"/>
    </source>
</evidence>
<dbReference type="InterPro" id="IPR016039">
    <property type="entry name" value="Thiolase-like"/>
</dbReference>
<dbReference type="NCBIfam" id="TIGR01930">
    <property type="entry name" value="AcCoA-C-Actrans"/>
    <property type="match status" value="1"/>
</dbReference>
<dbReference type="FunFam" id="3.40.47.10:FF:000010">
    <property type="entry name" value="Acetyl-CoA acetyltransferase (Thiolase)"/>
    <property type="match status" value="1"/>
</dbReference>
<dbReference type="InterPro" id="IPR050215">
    <property type="entry name" value="Thiolase-like_sf_Thiolase"/>
</dbReference>
<proteinExistence type="inferred from homology"/>
<dbReference type="GO" id="GO:0005737">
    <property type="term" value="C:cytoplasm"/>
    <property type="evidence" value="ECO:0007669"/>
    <property type="project" value="UniProtKB-ARBA"/>
</dbReference>
<dbReference type="InterPro" id="IPR020616">
    <property type="entry name" value="Thiolase_N"/>
</dbReference>
<feature type="domain" description="Thiolase C-terminal" evidence="10">
    <location>
        <begin position="277"/>
        <end position="401"/>
    </location>
</feature>
<dbReference type="Pfam" id="PF00108">
    <property type="entry name" value="Thiolase_N"/>
    <property type="match status" value="1"/>
</dbReference>
<dbReference type="InterPro" id="IPR002155">
    <property type="entry name" value="Thiolase"/>
</dbReference>
<name>A0A6J4KTH4_9BACT</name>
<dbReference type="Pfam" id="PF02803">
    <property type="entry name" value="Thiolase_C"/>
    <property type="match status" value="1"/>
</dbReference>
<dbReference type="InterPro" id="IPR020610">
    <property type="entry name" value="Thiolase_AS"/>
</dbReference>
<comment type="similarity">
    <text evidence="3 8">Belongs to the thiolase-like superfamily. Thiolase family.</text>
</comment>
<dbReference type="InterPro" id="IPR012793">
    <property type="entry name" value="PcaF"/>
</dbReference>
<dbReference type="PROSITE" id="PS00098">
    <property type="entry name" value="THIOLASE_1"/>
    <property type="match status" value="1"/>
</dbReference>
<reference evidence="11" key="1">
    <citation type="submission" date="2020-02" db="EMBL/GenBank/DDBJ databases">
        <authorList>
            <person name="Meier V. D."/>
        </authorList>
    </citation>
    <scope>NUCLEOTIDE SEQUENCE</scope>
    <source>
        <strain evidence="11">AVDCRST_MAG11</strain>
    </source>
</reference>
<dbReference type="EC" id="2.3.1.9" evidence="11"/>
<evidence type="ECO:0000256" key="2">
    <source>
        <dbReference type="ARBA" id="ARBA00005211"/>
    </source>
</evidence>